<feature type="transmembrane region" description="Helical" evidence="1">
    <location>
        <begin position="259"/>
        <end position="275"/>
    </location>
</feature>
<name>A0A4R8MSZ8_LEPME</name>
<organism evidence="4 5">
    <name type="scientific">Leptospira meyeri</name>
    <dbReference type="NCBI Taxonomy" id="29508"/>
    <lineage>
        <taxon>Bacteria</taxon>
        <taxon>Pseudomonadati</taxon>
        <taxon>Spirochaetota</taxon>
        <taxon>Spirochaetia</taxon>
        <taxon>Leptospirales</taxon>
        <taxon>Leptospiraceae</taxon>
        <taxon>Leptospira</taxon>
    </lineage>
</organism>
<dbReference type="GeneID" id="79825481"/>
<dbReference type="GO" id="GO:0016747">
    <property type="term" value="F:acyltransferase activity, transferring groups other than amino-acyl groups"/>
    <property type="evidence" value="ECO:0007669"/>
    <property type="project" value="InterPro"/>
</dbReference>
<feature type="domain" description="SGNH" evidence="3">
    <location>
        <begin position="435"/>
        <end position="660"/>
    </location>
</feature>
<feature type="transmembrane region" description="Helical" evidence="1">
    <location>
        <begin position="195"/>
        <end position="215"/>
    </location>
</feature>
<evidence type="ECO:0000259" key="2">
    <source>
        <dbReference type="Pfam" id="PF01757"/>
    </source>
</evidence>
<dbReference type="RefSeq" id="WP_081581522.1">
    <property type="nucleotide sequence ID" value="NZ_SORO01000001.1"/>
</dbReference>
<dbReference type="GO" id="GO:0016020">
    <property type="term" value="C:membrane"/>
    <property type="evidence" value="ECO:0007669"/>
    <property type="project" value="TreeGrafter"/>
</dbReference>
<sequence>MYRKELDGLRAIAIIAVILNHIKQGLCLNGYLGVDMFFVLSGFVITKSLVEREKMDFIPFLKDFWKRRAKRLFPALLAVVTFATFTTFLFSSNESHHTTMSIETGLSSLIGIGNLYLANMATNYFSTTAELNAFTHTWSLGVEEQFYLLFPILFWWFVQNRDRKKTFVFTLIFLTALSLTFFLKNFEKHPIKVFYLVHSRFWELSLGSFVFLVSNKIEVKTNPFKQIVVRASYFLLPIFLSLLIVLLFDSKYPKLSEKYYNLLIVLLTAGILFLLDSNSSVVKLLQWKPVTFIGLLSYSLYLWHWPIITFFRWTFGIKNYMIPLILILCFCFSYLSYRMIETPLRNSEWKWKWLNKAGSLSPTTLSISTAIAFIILIRIVLYPFYLDGSFYLGTPAKLKSKGVHNLLSPVTYQSETWNPENCVLVNNKDLGKIITSDNCSFGKQFKDKQKYLVLGNSYSAAQVYMFQVLPENQSMVTITSSLGSFPAPNLPFPNNWEKTNQYYWQEVVPKLTEELRENDGILMVYDLSSVITEEDKMNLFINELSQFVSTFKNKKINVIFQHTIPLMRESNCNPDLAQIQWWHKFQEPPCLYFSKEETLSRRKPFHEKLLSIKNEHSNFYILDLMDVFCPEKECRFVNKMGDFLYRDEYSHPSVEASILAKASLWQVIQKIN</sequence>
<dbReference type="STRING" id="1193051.LEP1GSC017_3845"/>
<feature type="transmembrane region" description="Helical" evidence="1">
    <location>
        <begin position="71"/>
        <end position="90"/>
    </location>
</feature>
<dbReference type="Proteomes" id="UP000294684">
    <property type="component" value="Unassembled WGS sequence"/>
</dbReference>
<protein>
    <submittedName>
        <fullName evidence="4">Peptidoglycan/LPS O-acetylase OafA/YrhL</fullName>
    </submittedName>
</protein>
<feature type="transmembrane region" description="Helical" evidence="1">
    <location>
        <begin position="287"/>
        <end position="308"/>
    </location>
</feature>
<keyword evidence="1" id="KW-0812">Transmembrane</keyword>
<accession>A0A4R8MSZ8</accession>
<feature type="transmembrane region" description="Helical" evidence="1">
    <location>
        <begin position="360"/>
        <end position="385"/>
    </location>
</feature>
<evidence type="ECO:0000313" key="5">
    <source>
        <dbReference type="Proteomes" id="UP000294684"/>
    </source>
</evidence>
<keyword evidence="5" id="KW-1185">Reference proteome</keyword>
<comment type="caution">
    <text evidence="4">The sequence shown here is derived from an EMBL/GenBank/DDBJ whole genome shotgun (WGS) entry which is preliminary data.</text>
</comment>
<dbReference type="PANTHER" id="PTHR23028">
    <property type="entry name" value="ACETYLTRANSFERASE"/>
    <property type="match status" value="1"/>
</dbReference>
<dbReference type="EMBL" id="SORO01000001">
    <property type="protein sequence ID" value="TDY71168.1"/>
    <property type="molecule type" value="Genomic_DNA"/>
</dbReference>
<dbReference type="OrthoDB" id="9796461at2"/>
<gene>
    <name evidence="4" type="ORF">CLV96_0123</name>
</gene>
<dbReference type="AlphaFoldDB" id="A0A4R8MSZ8"/>
<feature type="transmembrane region" description="Helical" evidence="1">
    <location>
        <begin position="320"/>
        <end position="340"/>
    </location>
</feature>
<dbReference type="Pfam" id="PF19040">
    <property type="entry name" value="SGNH"/>
    <property type="match status" value="1"/>
</dbReference>
<feature type="domain" description="Acyltransferase 3" evidence="2">
    <location>
        <begin position="4"/>
        <end position="337"/>
    </location>
</feature>
<dbReference type="Pfam" id="PF01757">
    <property type="entry name" value="Acyl_transf_3"/>
    <property type="match status" value="1"/>
</dbReference>
<proteinExistence type="predicted"/>
<feature type="transmembrane region" description="Helical" evidence="1">
    <location>
        <begin position="165"/>
        <end position="183"/>
    </location>
</feature>
<dbReference type="InterPro" id="IPR002656">
    <property type="entry name" value="Acyl_transf_3_dom"/>
</dbReference>
<evidence type="ECO:0000313" key="4">
    <source>
        <dbReference type="EMBL" id="TDY71168.1"/>
    </source>
</evidence>
<keyword evidence="1" id="KW-0472">Membrane</keyword>
<dbReference type="InterPro" id="IPR050879">
    <property type="entry name" value="Acyltransferase_3"/>
</dbReference>
<feature type="transmembrane region" description="Helical" evidence="1">
    <location>
        <begin position="227"/>
        <end position="247"/>
    </location>
</feature>
<dbReference type="GO" id="GO:0009103">
    <property type="term" value="P:lipopolysaccharide biosynthetic process"/>
    <property type="evidence" value="ECO:0007669"/>
    <property type="project" value="TreeGrafter"/>
</dbReference>
<keyword evidence="1" id="KW-1133">Transmembrane helix</keyword>
<reference evidence="4 5" key="1">
    <citation type="submission" date="2019-03" db="EMBL/GenBank/DDBJ databases">
        <title>Genomic Encyclopedia of Archaeal and Bacterial Type Strains, Phase II (KMG-II): from individual species to whole genera.</title>
        <authorList>
            <person name="Goeker M."/>
        </authorList>
    </citation>
    <scope>NUCLEOTIDE SEQUENCE [LARGE SCALE GENOMIC DNA]</scope>
    <source>
        <strain evidence="4 5">DSM 21537</strain>
    </source>
</reference>
<dbReference type="InterPro" id="IPR043968">
    <property type="entry name" value="SGNH"/>
</dbReference>
<evidence type="ECO:0000256" key="1">
    <source>
        <dbReference type="SAM" id="Phobius"/>
    </source>
</evidence>
<evidence type="ECO:0000259" key="3">
    <source>
        <dbReference type="Pfam" id="PF19040"/>
    </source>
</evidence>
<dbReference type="PANTHER" id="PTHR23028:SF53">
    <property type="entry name" value="ACYL_TRANSF_3 DOMAIN-CONTAINING PROTEIN"/>
    <property type="match status" value="1"/>
</dbReference>
<feature type="transmembrane region" description="Helical" evidence="1">
    <location>
        <begin position="138"/>
        <end position="158"/>
    </location>
</feature>